<dbReference type="Gene3D" id="2.40.110.10">
    <property type="entry name" value="Butyryl-CoA Dehydrogenase, subunit A, domain 2"/>
    <property type="match status" value="1"/>
</dbReference>
<dbReference type="Pfam" id="PF08028">
    <property type="entry name" value="Acyl-CoA_dh_2"/>
    <property type="match status" value="1"/>
</dbReference>
<accession>A0A387BBZ6</accession>
<dbReference type="PIRSF" id="PIRSF016578">
    <property type="entry name" value="HsaA"/>
    <property type="match status" value="1"/>
</dbReference>
<dbReference type="InterPro" id="IPR037069">
    <property type="entry name" value="AcylCoA_DH/ox_N_sf"/>
</dbReference>
<gene>
    <name evidence="3" type="ORF">D7I47_07130</name>
</gene>
<evidence type="ECO:0000256" key="1">
    <source>
        <dbReference type="ARBA" id="ARBA00023002"/>
    </source>
</evidence>
<dbReference type="Proteomes" id="UP000278886">
    <property type="component" value="Chromosome"/>
</dbReference>
<dbReference type="SUPFAM" id="SSF56645">
    <property type="entry name" value="Acyl-CoA dehydrogenase NM domain-like"/>
    <property type="match status" value="1"/>
</dbReference>
<dbReference type="EMBL" id="CP032630">
    <property type="protein sequence ID" value="AYF99491.1"/>
    <property type="molecule type" value="Genomic_DNA"/>
</dbReference>
<dbReference type="GO" id="GO:0050660">
    <property type="term" value="F:flavin adenine dinucleotide binding"/>
    <property type="evidence" value="ECO:0007669"/>
    <property type="project" value="InterPro"/>
</dbReference>
<evidence type="ECO:0000313" key="3">
    <source>
        <dbReference type="EMBL" id="AYF99491.1"/>
    </source>
</evidence>
<keyword evidence="4" id="KW-1185">Reference proteome</keyword>
<dbReference type="InterPro" id="IPR013107">
    <property type="entry name" value="Acyl-CoA_DH_C"/>
</dbReference>
<dbReference type="GO" id="GO:0005737">
    <property type="term" value="C:cytoplasm"/>
    <property type="evidence" value="ECO:0007669"/>
    <property type="project" value="TreeGrafter"/>
</dbReference>
<dbReference type="PANTHER" id="PTHR48083:SF19">
    <property type="entry name" value="FLAVIN-DEPENDENT MONOOXYGENASE, OXYGENASE SUBUNIT HSAA"/>
    <property type="match status" value="1"/>
</dbReference>
<dbReference type="SUPFAM" id="SSF47203">
    <property type="entry name" value="Acyl-CoA dehydrogenase C-terminal domain-like"/>
    <property type="match status" value="1"/>
</dbReference>
<dbReference type="InterPro" id="IPR009100">
    <property type="entry name" value="AcylCoA_DH/oxidase_NM_dom_sf"/>
</dbReference>
<reference evidence="4" key="1">
    <citation type="submission" date="2018-09" db="EMBL/GenBank/DDBJ databases">
        <title>Genome sequencing of strain 2DFWR-13.</title>
        <authorList>
            <person name="Heo J."/>
            <person name="Kim S.-J."/>
            <person name="Kwon S.-W."/>
        </authorList>
    </citation>
    <scope>NUCLEOTIDE SEQUENCE [LARGE SCALE GENOMIC DNA]</scope>
    <source>
        <strain evidence="4">2DFWR-13</strain>
    </source>
</reference>
<dbReference type="Gene3D" id="1.10.540.10">
    <property type="entry name" value="Acyl-CoA dehydrogenase/oxidase, N-terminal domain"/>
    <property type="match status" value="1"/>
</dbReference>
<dbReference type="OrthoDB" id="571684at2"/>
<dbReference type="InterPro" id="IPR036250">
    <property type="entry name" value="AcylCo_DH-like_C"/>
</dbReference>
<organism evidence="3 4">
    <name type="scientific">Protaetiibacter intestinalis</name>
    <dbReference type="NCBI Taxonomy" id="2419774"/>
    <lineage>
        <taxon>Bacteria</taxon>
        <taxon>Bacillati</taxon>
        <taxon>Actinomycetota</taxon>
        <taxon>Actinomycetes</taxon>
        <taxon>Micrococcales</taxon>
        <taxon>Microbacteriaceae</taxon>
        <taxon>Protaetiibacter</taxon>
    </lineage>
</organism>
<dbReference type="AlphaFoldDB" id="A0A387BBZ6"/>
<protein>
    <recommendedName>
        <fullName evidence="2">Acyl-CoA dehydrogenase C-terminal domain-containing protein</fullName>
    </recommendedName>
</protein>
<dbReference type="PANTHER" id="PTHR48083">
    <property type="entry name" value="MEDIUM-CHAIN SPECIFIC ACYL-COA DEHYDROGENASE, MITOCHONDRIAL-RELATED"/>
    <property type="match status" value="1"/>
</dbReference>
<evidence type="ECO:0000259" key="2">
    <source>
        <dbReference type="Pfam" id="PF08028"/>
    </source>
</evidence>
<dbReference type="GO" id="GO:0033539">
    <property type="term" value="P:fatty acid beta-oxidation using acyl-CoA dehydrogenase"/>
    <property type="evidence" value="ECO:0007669"/>
    <property type="project" value="TreeGrafter"/>
</dbReference>
<keyword evidence="1" id="KW-0560">Oxidoreductase</keyword>
<dbReference type="GO" id="GO:0003995">
    <property type="term" value="F:acyl-CoA dehydrogenase activity"/>
    <property type="evidence" value="ECO:0007669"/>
    <property type="project" value="TreeGrafter"/>
</dbReference>
<dbReference type="InterPro" id="IPR050741">
    <property type="entry name" value="Acyl-CoA_dehydrogenase"/>
</dbReference>
<feature type="domain" description="Acyl-CoA dehydrogenase C-terminal" evidence="2">
    <location>
        <begin position="211"/>
        <end position="343"/>
    </location>
</feature>
<sequence>MRTTAAERERERRLLGPQLAELRELGFTTLRVPAERGGDPVSLERLFALLIRLAAADPSLAHIQRGHLAFVESLRVQGADAPQLWWDRVLAGDFVGNAQSERQETARLETRISRDGDELRLSGTKYYTTGSIYADWIHLSALDGDERVGVTVSAHQDGVRSVDDWDGFGQPLTGSGTTTFDAARIDADDIVPPQTDAARWHHLGSVYQLTLLAVIAGIAQRALDDTVDFVRPRRRTFGFAGETLPREDPLVQLVVGELSVAAATARRLVLSVAAELGRATDGEVDAGELQELQLEVFRLQEVVPALVLDATTRLFEVGGASAVGAGPALDRHWRNVRTIASHNPVIQRTRAVGQWELNGTLPDWKAPGA</sequence>
<name>A0A387BBZ6_9MICO</name>
<proteinExistence type="predicted"/>
<dbReference type="GO" id="GO:0016712">
    <property type="term" value="F:oxidoreductase activity, acting on paired donors, with incorporation or reduction of molecular oxygen, reduced flavin or flavoprotein as one donor, and incorporation of one atom of oxygen"/>
    <property type="evidence" value="ECO:0007669"/>
    <property type="project" value="TreeGrafter"/>
</dbReference>
<dbReference type="KEGG" id="lyd:D7I47_07130"/>
<evidence type="ECO:0000313" key="4">
    <source>
        <dbReference type="Proteomes" id="UP000278886"/>
    </source>
</evidence>
<dbReference type="Gene3D" id="1.20.140.10">
    <property type="entry name" value="Butyryl-CoA Dehydrogenase, subunit A, domain 3"/>
    <property type="match status" value="1"/>
</dbReference>
<dbReference type="InterPro" id="IPR046373">
    <property type="entry name" value="Acyl-CoA_Oxase/DH_mid-dom_sf"/>
</dbReference>